<feature type="region of interest" description="Disordered" evidence="1">
    <location>
        <begin position="88"/>
        <end position="107"/>
    </location>
</feature>
<protein>
    <recommendedName>
        <fullName evidence="5">Fungal N-terminal domain-containing protein</fullName>
    </recommendedName>
</protein>
<organism evidence="3 4">
    <name type="scientific">Aspergillus candidus</name>
    <dbReference type="NCBI Taxonomy" id="41067"/>
    <lineage>
        <taxon>Eukaryota</taxon>
        <taxon>Fungi</taxon>
        <taxon>Dikarya</taxon>
        <taxon>Ascomycota</taxon>
        <taxon>Pezizomycotina</taxon>
        <taxon>Eurotiomycetes</taxon>
        <taxon>Eurotiomycetidae</taxon>
        <taxon>Eurotiales</taxon>
        <taxon>Aspergillaceae</taxon>
        <taxon>Aspergillus</taxon>
        <taxon>Aspergillus subgen. Circumdati</taxon>
    </lineage>
</organism>
<keyword evidence="2" id="KW-0732">Signal</keyword>
<gene>
    <name evidence="3" type="ORF">BDW47DRAFT_111255</name>
</gene>
<reference evidence="3 4" key="1">
    <citation type="submission" date="2017-12" db="EMBL/GenBank/DDBJ databases">
        <authorList>
            <consortium name="DOE Joint Genome Institute"/>
            <person name="Haridas S."/>
            <person name="Kjaerbolling I."/>
            <person name="Vesth T.C."/>
            <person name="Frisvad J.C."/>
            <person name="Nybo J.L."/>
            <person name="Theobald S."/>
            <person name="Kuo A."/>
            <person name="Bowyer P."/>
            <person name="Matsuda Y."/>
            <person name="Mondo S."/>
            <person name="Lyhne E.K."/>
            <person name="Kogle M.E."/>
            <person name="Clum A."/>
            <person name="Lipzen A."/>
            <person name="Salamov A."/>
            <person name="Ngan C.Y."/>
            <person name="Daum C."/>
            <person name="Chiniquy J."/>
            <person name="Barry K."/>
            <person name="LaButti K."/>
            <person name="Simmons B.A."/>
            <person name="Magnuson J.K."/>
            <person name="Mortensen U.H."/>
            <person name="Larsen T.O."/>
            <person name="Grigoriev I.V."/>
            <person name="Baker S.E."/>
            <person name="Andersen M.R."/>
            <person name="Nordberg H.P."/>
            <person name="Cantor M.N."/>
            <person name="Hua S.X."/>
        </authorList>
    </citation>
    <scope>NUCLEOTIDE SEQUENCE [LARGE SCALE GENOMIC DNA]</scope>
    <source>
        <strain evidence="3 4">CBS 102.13</strain>
    </source>
</reference>
<evidence type="ECO:0000256" key="1">
    <source>
        <dbReference type="SAM" id="MobiDB-lite"/>
    </source>
</evidence>
<keyword evidence="4" id="KW-1185">Reference proteome</keyword>
<dbReference type="OrthoDB" id="10354844at2759"/>
<sequence>MKIATITVFAAAAMAAALPSQKRDAGECLEISKRLDQFIHSTSDSSQGQGGASADVTRVVLRDLQEAAARVHSNCAKLAEIDRDAAETFRQSESDSSRALDEVNKSG</sequence>
<dbReference type="AlphaFoldDB" id="A0A2I2F2Q3"/>
<accession>A0A2I2F2Q3</accession>
<feature type="chain" id="PRO_5014115642" description="Fungal N-terminal domain-containing protein" evidence="2">
    <location>
        <begin position="18"/>
        <end position="107"/>
    </location>
</feature>
<evidence type="ECO:0000313" key="4">
    <source>
        <dbReference type="Proteomes" id="UP000234585"/>
    </source>
</evidence>
<dbReference type="RefSeq" id="XP_024668909.1">
    <property type="nucleotide sequence ID" value="XM_024813915.1"/>
</dbReference>
<dbReference type="EMBL" id="KZ559170">
    <property type="protein sequence ID" value="PLB34897.1"/>
    <property type="molecule type" value="Genomic_DNA"/>
</dbReference>
<dbReference type="Proteomes" id="UP000234585">
    <property type="component" value="Unassembled WGS sequence"/>
</dbReference>
<evidence type="ECO:0000256" key="2">
    <source>
        <dbReference type="SAM" id="SignalP"/>
    </source>
</evidence>
<feature type="signal peptide" evidence="2">
    <location>
        <begin position="1"/>
        <end position="17"/>
    </location>
</feature>
<evidence type="ECO:0008006" key="5">
    <source>
        <dbReference type="Google" id="ProtNLM"/>
    </source>
</evidence>
<proteinExistence type="predicted"/>
<dbReference type="GeneID" id="36521075"/>
<evidence type="ECO:0000313" key="3">
    <source>
        <dbReference type="EMBL" id="PLB34897.1"/>
    </source>
</evidence>
<name>A0A2I2F2Q3_ASPCN</name>